<evidence type="ECO:0000256" key="8">
    <source>
        <dbReference type="ARBA" id="ARBA00023136"/>
    </source>
</evidence>
<feature type="transmembrane region" description="Helical" evidence="10">
    <location>
        <begin position="284"/>
        <end position="303"/>
    </location>
</feature>
<dbReference type="CDD" id="cd17359">
    <property type="entry name" value="MFS_XylE_like"/>
    <property type="match status" value="1"/>
</dbReference>
<feature type="transmembrane region" description="Helical" evidence="10">
    <location>
        <begin position="315"/>
        <end position="335"/>
    </location>
</feature>
<evidence type="ECO:0000256" key="5">
    <source>
        <dbReference type="ARBA" id="ARBA00022597"/>
    </source>
</evidence>
<dbReference type="RefSeq" id="WP_076377695.1">
    <property type="nucleotide sequence ID" value="NZ_FTMG01000018.1"/>
</dbReference>
<dbReference type="InterPro" id="IPR047984">
    <property type="entry name" value="XylE-like"/>
</dbReference>
<feature type="domain" description="Major facilitator superfamily (MFS) profile" evidence="11">
    <location>
        <begin position="8"/>
        <end position="432"/>
    </location>
</feature>
<dbReference type="GO" id="GO:0022857">
    <property type="term" value="F:transmembrane transporter activity"/>
    <property type="evidence" value="ECO:0007669"/>
    <property type="project" value="InterPro"/>
</dbReference>
<feature type="transmembrane region" description="Helical" evidence="10">
    <location>
        <begin position="248"/>
        <end position="272"/>
    </location>
</feature>
<keyword evidence="4" id="KW-1003">Cell membrane</keyword>
<evidence type="ECO:0000256" key="2">
    <source>
        <dbReference type="ARBA" id="ARBA00010992"/>
    </source>
</evidence>
<dbReference type="PROSITE" id="PS00217">
    <property type="entry name" value="SUGAR_TRANSPORT_2"/>
    <property type="match status" value="1"/>
</dbReference>
<dbReference type="OrthoDB" id="9783823at2"/>
<dbReference type="Proteomes" id="UP000548326">
    <property type="component" value="Unassembled WGS sequence"/>
</dbReference>
<comment type="caution">
    <text evidence="13">The sequence shown here is derived from an EMBL/GenBank/DDBJ whole genome shotgun (WGS) entry which is preliminary data.</text>
</comment>
<dbReference type="PANTHER" id="PTHR48020">
    <property type="entry name" value="PROTON MYO-INOSITOL COTRANSPORTER"/>
    <property type="match status" value="1"/>
</dbReference>
<gene>
    <name evidence="13" type="ORF">HDF22_001173</name>
    <name evidence="12" type="ORF">HDF23_005189</name>
</gene>
<evidence type="ECO:0000313" key="13">
    <source>
        <dbReference type="EMBL" id="MBB6127067.1"/>
    </source>
</evidence>
<feature type="transmembrane region" description="Helical" evidence="10">
    <location>
        <begin position="74"/>
        <end position="93"/>
    </location>
</feature>
<feature type="transmembrane region" description="Helical" evidence="10">
    <location>
        <begin position="378"/>
        <end position="401"/>
    </location>
</feature>
<evidence type="ECO:0000256" key="10">
    <source>
        <dbReference type="SAM" id="Phobius"/>
    </source>
</evidence>
<dbReference type="PROSITE" id="PS00216">
    <property type="entry name" value="SUGAR_TRANSPORT_1"/>
    <property type="match status" value="2"/>
</dbReference>
<dbReference type="GO" id="GO:0005886">
    <property type="term" value="C:plasma membrane"/>
    <property type="evidence" value="ECO:0007669"/>
    <property type="project" value="UniProtKB-SubCell"/>
</dbReference>
<dbReference type="InterPro" id="IPR003663">
    <property type="entry name" value="Sugar/inositol_transpt"/>
</dbReference>
<dbReference type="PROSITE" id="PS50850">
    <property type="entry name" value="MFS"/>
    <property type="match status" value="1"/>
</dbReference>
<evidence type="ECO:0000313" key="15">
    <source>
        <dbReference type="Proteomes" id="UP000548326"/>
    </source>
</evidence>
<feature type="transmembrane region" description="Helical" evidence="10">
    <location>
        <begin position="341"/>
        <end position="366"/>
    </location>
</feature>
<evidence type="ECO:0000259" key="11">
    <source>
        <dbReference type="PROSITE" id="PS50850"/>
    </source>
</evidence>
<evidence type="ECO:0000256" key="1">
    <source>
        <dbReference type="ARBA" id="ARBA00004651"/>
    </source>
</evidence>
<sequence>MKSYTILISIVAALGGLLFGFDTAVIAGSLQYLKPFFHLNDAEIGLVVAAASIGCIPGALFAGGLADKFGRKNLMIVTSILYVIAALGSGIAGSFVQLVVYRFVGGVAIGMASTLAPIYISEVAPPKFRGRLGMLQQLAIVTGILLSFISNYIIAKAPFDFLNDSNIWRYMLAAAVVPSVIFFILLLLVPESPRWLIAKNRIKDAQRVFDHIYSKTESTEQVALVTKDVASEDSSPLKEVFTPRFRKVVIIGLVFASIAQLTGINIVFYYAPLIFEKVHVGGSVLFQTMLTGVVNLIFTLLAFPLIDRLGRKKLLLIGSVIMGLCMFVLAALFHFNLLQNYFVLVTIFVYIGGFACTWGVVLWVYVAEIFPNRVRGTATSIAVFGNWVANSIVSLTFPVMLAQLGPVYTFGVYGIINISMILFVSRYVFETKGVPLEKIEELYAKV</sequence>
<evidence type="ECO:0000313" key="12">
    <source>
        <dbReference type="EMBL" id="MBB6112414.1"/>
    </source>
</evidence>
<keyword evidence="14" id="KW-1185">Reference proteome</keyword>
<dbReference type="FunFam" id="1.20.1250.20:FF:000122">
    <property type="entry name" value="D-xylose transporter XylE"/>
    <property type="match status" value="1"/>
</dbReference>
<dbReference type="PANTHER" id="PTHR48020:SF12">
    <property type="entry name" value="PROTON MYO-INOSITOL COTRANSPORTER"/>
    <property type="match status" value="1"/>
</dbReference>
<feature type="transmembrane region" description="Helical" evidence="10">
    <location>
        <begin position="167"/>
        <end position="189"/>
    </location>
</feature>
<dbReference type="Pfam" id="PF00083">
    <property type="entry name" value="Sugar_tr"/>
    <property type="match status" value="1"/>
</dbReference>
<feature type="transmembrane region" description="Helical" evidence="10">
    <location>
        <begin position="43"/>
        <end position="62"/>
    </location>
</feature>
<keyword evidence="8 10" id="KW-0472">Membrane</keyword>
<dbReference type="AlphaFoldDB" id="A0A1N7FJX5"/>
<dbReference type="NCBIfam" id="TIGR00879">
    <property type="entry name" value="SP"/>
    <property type="match status" value="1"/>
</dbReference>
<protein>
    <submittedName>
        <fullName evidence="13">Sugar porter (SP) family MFS transporter</fullName>
    </submittedName>
</protein>
<dbReference type="PRINTS" id="PR00171">
    <property type="entry name" value="SUGRTRNSPORT"/>
</dbReference>
<dbReference type="STRING" id="354630.SAMN05421821_11855"/>
<dbReference type="InterPro" id="IPR050814">
    <property type="entry name" value="Myo-inositol_Transporter"/>
</dbReference>
<organism evidence="13 15">
    <name type="scientific">Mucilaginibacter lappiensis</name>
    <dbReference type="NCBI Taxonomy" id="354630"/>
    <lineage>
        <taxon>Bacteria</taxon>
        <taxon>Pseudomonadati</taxon>
        <taxon>Bacteroidota</taxon>
        <taxon>Sphingobacteriia</taxon>
        <taxon>Sphingobacteriales</taxon>
        <taxon>Sphingobacteriaceae</taxon>
        <taxon>Mucilaginibacter</taxon>
    </lineage>
</organism>
<keyword evidence="3 9" id="KW-0813">Transport</keyword>
<dbReference type="InterPro" id="IPR005828">
    <property type="entry name" value="MFS_sugar_transport-like"/>
</dbReference>
<evidence type="ECO:0000256" key="6">
    <source>
        <dbReference type="ARBA" id="ARBA00022692"/>
    </source>
</evidence>
<dbReference type="InterPro" id="IPR036259">
    <property type="entry name" value="MFS_trans_sf"/>
</dbReference>
<evidence type="ECO:0000256" key="3">
    <source>
        <dbReference type="ARBA" id="ARBA00022448"/>
    </source>
</evidence>
<feature type="transmembrane region" description="Helical" evidence="10">
    <location>
        <begin position="132"/>
        <end position="155"/>
    </location>
</feature>
<name>A0A1N7FJX5_9SPHI</name>
<feature type="transmembrane region" description="Helical" evidence="10">
    <location>
        <begin position="407"/>
        <end position="429"/>
    </location>
</feature>
<dbReference type="SUPFAM" id="SSF103473">
    <property type="entry name" value="MFS general substrate transporter"/>
    <property type="match status" value="1"/>
</dbReference>
<keyword evidence="6 10" id="KW-0812">Transmembrane</keyword>
<reference evidence="14 15" key="1">
    <citation type="submission" date="2020-08" db="EMBL/GenBank/DDBJ databases">
        <title>Genomic Encyclopedia of Type Strains, Phase IV (KMG-V): Genome sequencing to study the core and pangenomes of soil and plant-associated prokaryotes.</title>
        <authorList>
            <person name="Whitman W."/>
        </authorList>
    </citation>
    <scope>NUCLEOTIDE SEQUENCE [LARGE SCALE GENOMIC DNA]</scope>
    <source>
        <strain evidence="12 14">ANJLi2</strain>
        <strain evidence="13 15">MP601</strain>
    </source>
</reference>
<dbReference type="InterPro" id="IPR005829">
    <property type="entry name" value="Sugar_transporter_CS"/>
</dbReference>
<comment type="similarity">
    <text evidence="2 9">Belongs to the major facilitator superfamily. Sugar transporter (TC 2.A.1.1) family.</text>
</comment>
<dbReference type="EMBL" id="JACHCA010000003">
    <property type="protein sequence ID" value="MBB6127067.1"/>
    <property type="molecule type" value="Genomic_DNA"/>
</dbReference>
<comment type="subcellular location">
    <subcellularLocation>
        <location evidence="1">Cell membrane</location>
        <topology evidence="1">Multi-pass membrane protein</topology>
    </subcellularLocation>
</comment>
<dbReference type="InterPro" id="IPR020846">
    <property type="entry name" value="MFS_dom"/>
</dbReference>
<dbReference type="EMBL" id="JACHCB010000018">
    <property type="protein sequence ID" value="MBB6112414.1"/>
    <property type="molecule type" value="Genomic_DNA"/>
</dbReference>
<evidence type="ECO:0000256" key="4">
    <source>
        <dbReference type="ARBA" id="ARBA00022475"/>
    </source>
</evidence>
<evidence type="ECO:0000313" key="14">
    <source>
        <dbReference type="Proteomes" id="UP000541583"/>
    </source>
</evidence>
<dbReference type="Proteomes" id="UP000541583">
    <property type="component" value="Unassembled WGS sequence"/>
</dbReference>
<evidence type="ECO:0000256" key="9">
    <source>
        <dbReference type="RuleBase" id="RU003346"/>
    </source>
</evidence>
<keyword evidence="7 10" id="KW-1133">Transmembrane helix</keyword>
<feature type="transmembrane region" description="Helical" evidence="10">
    <location>
        <begin position="99"/>
        <end position="120"/>
    </location>
</feature>
<keyword evidence="5" id="KW-0762">Sugar transport</keyword>
<dbReference type="Gene3D" id="1.20.1250.20">
    <property type="entry name" value="MFS general substrate transporter like domains"/>
    <property type="match status" value="1"/>
</dbReference>
<proteinExistence type="inferred from homology"/>
<accession>A0A1N7FJX5</accession>
<evidence type="ECO:0000256" key="7">
    <source>
        <dbReference type="ARBA" id="ARBA00022989"/>
    </source>
</evidence>